<evidence type="ECO:0000256" key="6">
    <source>
        <dbReference type="ARBA" id="ARBA00022741"/>
    </source>
</evidence>
<dbReference type="SMART" id="SM00219">
    <property type="entry name" value="TyrKc"/>
    <property type="match status" value="1"/>
</dbReference>
<dbReference type="Proteomes" id="UP000835052">
    <property type="component" value="Unassembled WGS sequence"/>
</dbReference>
<feature type="binding site" evidence="15">
    <location>
        <position position="249"/>
    </location>
    <ligand>
        <name>ATP</name>
        <dbReference type="ChEBI" id="CHEBI:30616"/>
    </ligand>
</feature>
<dbReference type="Gene3D" id="3.30.505.10">
    <property type="entry name" value="SH2 domain"/>
    <property type="match status" value="1"/>
</dbReference>
<dbReference type="CDD" id="cd10361">
    <property type="entry name" value="SH2_Fps_family"/>
    <property type="match status" value="1"/>
</dbReference>
<dbReference type="GO" id="GO:0005524">
    <property type="term" value="F:ATP binding"/>
    <property type="evidence" value="ECO:0007669"/>
    <property type="project" value="UniProtKB-UniRule"/>
</dbReference>
<evidence type="ECO:0000313" key="21">
    <source>
        <dbReference type="Proteomes" id="UP000835052"/>
    </source>
</evidence>
<keyword evidence="8 15" id="KW-0067">ATP-binding</keyword>
<evidence type="ECO:0000256" key="15">
    <source>
        <dbReference type="PROSITE-ProRule" id="PRU10141"/>
    </source>
</evidence>
<evidence type="ECO:0000256" key="1">
    <source>
        <dbReference type="ARBA" id="ARBA00004202"/>
    </source>
</evidence>
<keyword evidence="7 16" id="KW-0418">Kinase</keyword>
<dbReference type="AlphaFoldDB" id="A0A8S1HJ96"/>
<evidence type="ECO:0000256" key="9">
    <source>
        <dbReference type="ARBA" id="ARBA00022999"/>
    </source>
</evidence>
<dbReference type="InterPro" id="IPR011009">
    <property type="entry name" value="Kinase-like_dom_sf"/>
</dbReference>
<dbReference type="PRINTS" id="PR00109">
    <property type="entry name" value="TYRKINASE"/>
</dbReference>
<gene>
    <name evidence="20" type="ORF">CAUJ_LOCUS11021</name>
</gene>
<dbReference type="GO" id="GO:0005886">
    <property type="term" value="C:plasma membrane"/>
    <property type="evidence" value="ECO:0007669"/>
    <property type="project" value="UniProtKB-SubCell"/>
</dbReference>
<dbReference type="CDD" id="cd00192">
    <property type="entry name" value="PTKc"/>
    <property type="match status" value="1"/>
</dbReference>
<evidence type="ECO:0000259" key="18">
    <source>
        <dbReference type="PROSITE" id="PS50001"/>
    </source>
</evidence>
<dbReference type="SUPFAM" id="SSF56112">
    <property type="entry name" value="Protein kinase-like (PK-like)"/>
    <property type="match status" value="1"/>
</dbReference>
<dbReference type="OrthoDB" id="546826at2759"/>
<keyword evidence="11 16" id="KW-0829">Tyrosine-protein kinase</keyword>
<keyword evidence="6 15" id="KW-0547">Nucleotide-binding</keyword>
<comment type="catalytic activity">
    <reaction evidence="12 16">
        <text>L-tyrosyl-[protein] + ATP = O-phospho-L-tyrosyl-[protein] + ADP + H(+)</text>
        <dbReference type="Rhea" id="RHEA:10596"/>
        <dbReference type="Rhea" id="RHEA-COMP:10136"/>
        <dbReference type="Rhea" id="RHEA-COMP:20101"/>
        <dbReference type="ChEBI" id="CHEBI:15378"/>
        <dbReference type="ChEBI" id="CHEBI:30616"/>
        <dbReference type="ChEBI" id="CHEBI:46858"/>
        <dbReference type="ChEBI" id="CHEBI:61978"/>
        <dbReference type="ChEBI" id="CHEBI:456216"/>
        <dbReference type="EC" id="2.7.10.2"/>
    </reaction>
</comment>
<evidence type="ECO:0000259" key="19">
    <source>
        <dbReference type="PROSITE" id="PS50011"/>
    </source>
</evidence>
<dbReference type="PROSITE" id="PS00107">
    <property type="entry name" value="PROTEIN_KINASE_ATP"/>
    <property type="match status" value="1"/>
</dbReference>
<evidence type="ECO:0000256" key="13">
    <source>
        <dbReference type="ARBA" id="ARBA00061333"/>
    </source>
</evidence>
<keyword evidence="21" id="KW-1185">Reference proteome</keyword>
<dbReference type="InterPro" id="IPR008266">
    <property type="entry name" value="Tyr_kinase_AS"/>
</dbReference>
<dbReference type="GO" id="GO:0004715">
    <property type="term" value="F:non-membrane spanning protein tyrosine kinase activity"/>
    <property type="evidence" value="ECO:0007669"/>
    <property type="project" value="UniProtKB-EC"/>
</dbReference>
<dbReference type="SUPFAM" id="SSF55550">
    <property type="entry name" value="SH2 domain"/>
    <property type="match status" value="1"/>
</dbReference>
<reference evidence="20" key="1">
    <citation type="submission" date="2020-10" db="EMBL/GenBank/DDBJ databases">
        <authorList>
            <person name="Kikuchi T."/>
        </authorList>
    </citation>
    <scope>NUCLEOTIDE SEQUENCE</scope>
    <source>
        <strain evidence="20">NKZ352</strain>
    </source>
</reference>
<evidence type="ECO:0000256" key="3">
    <source>
        <dbReference type="ARBA" id="ARBA00022475"/>
    </source>
</evidence>
<dbReference type="InterPro" id="IPR000980">
    <property type="entry name" value="SH2"/>
</dbReference>
<keyword evidence="10" id="KW-0472">Membrane</keyword>
<dbReference type="InterPro" id="IPR035849">
    <property type="entry name" value="Fes/Fps/Fer_SH2"/>
</dbReference>
<dbReference type="FunFam" id="3.30.200.20:FF:000194">
    <property type="entry name" value="protein-tyrosine kinase 2-beta isoform X1"/>
    <property type="match status" value="1"/>
</dbReference>
<dbReference type="PROSITE" id="PS00109">
    <property type="entry name" value="PROTEIN_KINASE_TYR"/>
    <property type="match status" value="1"/>
</dbReference>
<dbReference type="InterPro" id="IPR000719">
    <property type="entry name" value="Prot_kinase_dom"/>
</dbReference>
<evidence type="ECO:0000256" key="14">
    <source>
        <dbReference type="PROSITE-ProRule" id="PRU00191"/>
    </source>
</evidence>
<evidence type="ECO:0000256" key="17">
    <source>
        <dbReference type="SAM" id="MobiDB-lite"/>
    </source>
</evidence>
<name>A0A8S1HJ96_9PELO</name>
<evidence type="ECO:0000256" key="16">
    <source>
        <dbReference type="RuleBase" id="RU362096"/>
    </source>
</evidence>
<dbReference type="InterPro" id="IPR050198">
    <property type="entry name" value="Non-receptor_tyrosine_kinases"/>
</dbReference>
<dbReference type="Gene3D" id="3.30.200.20">
    <property type="entry name" value="Phosphorylase Kinase, domain 1"/>
    <property type="match status" value="1"/>
</dbReference>
<dbReference type="GO" id="GO:0005737">
    <property type="term" value="C:cytoplasm"/>
    <property type="evidence" value="ECO:0007669"/>
    <property type="project" value="UniProtKB-SubCell"/>
</dbReference>
<dbReference type="EC" id="2.7.10.2" evidence="16"/>
<feature type="domain" description="SH2" evidence="18">
    <location>
        <begin position="113"/>
        <end position="204"/>
    </location>
</feature>
<dbReference type="Pfam" id="PF00017">
    <property type="entry name" value="SH2"/>
    <property type="match status" value="1"/>
</dbReference>
<feature type="region of interest" description="Disordered" evidence="17">
    <location>
        <begin position="40"/>
        <end position="83"/>
    </location>
</feature>
<proteinExistence type="inferred from homology"/>
<dbReference type="PRINTS" id="PR00401">
    <property type="entry name" value="SH2DOMAIN"/>
</dbReference>
<comment type="similarity">
    <text evidence="13">Belongs to the protein kinase superfamily. Tyr protein kinase family. Fes/fps subfamily.</text>
</comment>
<evidence type="ECO:0000256" key="4">
    <source>
        <dbReference type="ARBA" id="ARBA00022490"/>
    </source>
</evidence>
<keyword evidence="4" id="KW-0963">Cytoplasm</keyword>
<dbReference type="InterPro" id="IPR020635">
    <property type="entry name" value="Tyr_kinase_cat_dom"/>
</dbReference>
<organism evidence="20 21">
    <name type="scientific">Caenorhabditis auriculariae</name>
    <dbReference type="NCBI Taxonomy" id="2777116"/>
    <lineage>
        <taxon>Eukaryota</taxon>
        <taxon>Metazoa</taxon>
        <taxon>Ecdysozoa</taxon>
        <taxon>Nematoda</taxon>
        <taxon>Chromadorea</taxon>
        <taxon>Rhabditida</taxon>
        <taxon>Rhabditina</taxon>
        <taxon>Rhabditomorpha</taxon>
        <taxon>Rhabditoidea</taxon>
        <taxon>Rhabditidae</taxon>
        <taxon>Peloderinae</taxon>
        <taxon>Caenorhabditis</taxon>
    </lineage>
</organism>
<dbReference type="PROSITE" id="PS50001">
    <property type="entry name" value="SH2"/>
    <property type="match status" value="1"/>
</dbReference>
<evidence type="ECO:0000313" key="20">
    <source>
        <dbReference type="EMBL" id="CAD6195102.1"/>
    </source>
</evidence>
<evidence type="ECO:0000256" key="5">
    <source>
        <dbReference type="ARBA" id="ARBA00022679"/>
    </source>
</evidence>
<dbReference type="SMART" id="SM00252">
    <property type="entry name" value="SH2"/>
    <property type="match status" value="1"/>
</dbReference>
<evidence type="ECO:0000256" key="11">
    <source>
        <dbReference type="ARBA" id="ARBA00023137"/>
    </source>
</evidence>
<keyword evidence="3" id="KW-1003">Cell membrane</keyword>
<dbReference type="EMBL" id="CAJGYM010000051">
    <property type="protein sequence ID" value="CAD6195102.1"/>
    <property type="molecule type" value="Genomic_DNA"/>
</dbReference>
<keyword evidence="5 16" id="KW-0808">Transferase</keyword>
<evidence type="ECO:0000256" key="2">
    <source>
        <dbReference type="ARBA" id="ARBA00004496"/>
    </source>
</evidence>
<evidence type="ECO:0000256" key="7">
    <source>
        <dbReference type="ARBA" id="ARBA00022777"/>
    </source>
</evidence>
<evidence type="ECO:0000256" key="10">
    <source>
        <dbReference type="ARBA" id="ARBA00023136"/>
    </source>
</evidence>
<dbReference type="Pfam" id="PF07714">
    <property type="entry name" value="PK_Tyr_Ser-Thr"/>
    <property type="match status" value="1"/>
</dbReference>
<accession>A0A8S1HJ96</accession>
<dbReference type="PANTHER" id="PTHR24418">
    <property type="entry name" value="TYROSINE-PROTEIN KINASE"/>
    <property type="match status" value="1"/>
</dbReference>
<sequence>MTQLLEEATQYENLNNLDAVSFDFSQKLCSTQSSPLVVQQKNDDVREKEHERKLKERYPHQNRMKSPPENETKVTAVQPKNGSKVKEQQMKRLVQVSCDESGRVNRLIDNEPFYHGYMARDEAEKLLSRNGEFLVRKTEIGNHVHYVISVLHRGAHHHILVKRTNKKRLYWVMTFAFKTIADLIQHHNRNRIPVYDEILLVKPVFKQDWQLNHEQVELIQELGSGQFGSVYKGWLQVTPFRSKVLVAVKTLHEQHLNADDRIKFLKEANLMLKLDHPNVVKLYGVCASREPIMIVMEYCASDSLENVVTKKKTSNVEKANFLHGAAKGLEYLHHEKIIHRDIAARNCLIDSRGKVKISDFGLSVKGVEVKDQKGGRLPVKSMAPETLRRGLYSNASDVYSFGAMMFEVYNEGREPFGECNLDGNQLRRAIIHQKVVLSIGKHCPAEIVTLFDWCRQFDPKLRPSFTQVLEYLITIDGVPLEDNPKFRNRVQAFMTSVFHRNV</sequence>
<feature type="domain" description="Protein kinase" evidence="19">
    <location>
        <begin position="216"/>
        <end position="486"/>
    </location>
</feature>
<evidence type="ECO:0000256" key="12">
    <source>
        <dbReference type="ARBA" id="ARBA00051245"/>
    </source>
</evidence>
<keyword evidence="9 14" id="KW-0727">SH2 domain</keyword>
<dbReference type="InterPro" id="IPR001245">
    <property type="entry name" value="Ser-Thr/Tyr_kinase_cat_dom"/>
</dbReference>
<dbReference type="PROSITE" id="PS50011">
    <property type="entry name" value="PROTEIN_KINASE_DOM"/>
    <property type="match status" value="1"/>
</dbReference>
<comment type="caution">
    <text evidence="20">The sequence shown here is derived from an EMBL/GenBank/DDBJ whole genome shotgun (WGS) entry which is preliminary data.</text>
</comment>
<protein>
    <recommendedName>
        <fullName evidence="16">Tyrosine-protein kinase</fullName>
        <ecNumber evidence="16">2.7.10.2</ecNumber>
    </recommendedName>
</protein>
<comment type="subcellular location">
    <subcellularLocation>
        <location evidence="1">Cell membrane</location>
        <topology evidence="1">Peripheral membrane protein</topology>
    </subcellularLocation>
    <subcellularLocation>
        <location evidence="2">Cytoplasm</location>
    </subcellularLocation>
</comment>
<dbReference type="InterPro" id="IPR036860">
    <property type="entry name" value="SH2_dom_sf"/>
</dbReference>
<dbReference type="Gene3D" id="1.10.510.10">
    <property type="entry name" value="Transferase(Phosphotransferase) domain 1"/>
    <property type="match status" value="1"/>
</dbReference>
<dbReference type="InterPro" id="IPR017441">
    <property type="entry name" value="Protein_kinase_ATP_BS"/>
</dbReference>
<feature type="compositionally biased region" description="Basic and acidic residues" evidence="17">
    <location>
        <begin position="41"/>
        <end position="59"/>
    </location>
</feature>
<evidence type="ECO:0000256" key="8">
    <source>
        <dbReference type="ARBA" id="ARBA00022840"/>
    </source>
</evidence>